<dbReference type="InterPro" id="IPR000305">
    <property type="entry name" value="GIY-YIG_endonuc"/>
</dbReference>
<dbReference type="RefSeq" id="WP_124379492.1">
    <property type="nucleotide sequence ID" value="NZ_CP027754.1"/>
</dbReference>
<gene>
    <name evidence="2" type="ORF">C4K03_5438</name>
</gene>
<reference evidence="2 3" key="1">
    <citation type="submission" date="2018-03" db="EMBL/GenBank/DDBJ databases">
        <title>Diversity of phytobeneficial traits revealed by whole-genome analysis of worldwide-isolated phenazine-producing Pseudomonas spp.</title>
        <authorList>
            <person name="Biessy A."/>
            <person name="Novinscak A."/>
            <person name="Blom J."/>
            <person name="Leger G."/>
            <person name="Thomashow L.S."/>
            <person name="Cazorla F.M."/>
            <person name="Josic D."/>
            <person name="Filion M."/>
        </authorList>
    </citation>
    <scope>NUCLEOTIDE SEQUENCE [LARGE SCALE GENOMIC DNA]</scope>
    <source>
        <strain evidence="2 3">30B</strain>
    </source>
</reference>
<evidence type="ECO:0000313" key="2">
    <source>
        <dbReference type="EMBL" id="AZE57555.1"/>
    </source>
</evidence>
<dbReference type="EMBL" id="CP027754">
    <property type="protein sequence ID" value="AZE57555.1"/>
    <property type="molecule type" value="Genomic_DNA"/>
</dbReference>
<accession>A0A3G7UDR4</accession>
<dbReference type="Pfam" id="PF14267">
    <property type="entry name" value="DUF4357"/>
    <property type="match status" value="1"/>
</dbReference>
<protein>
    <recommendedName>
        <fullName evidence="1">GIY-YIG domain-containing protein</fullName>
    </recommendedName>
</protein>
<dbReference type="InterPro" id="IPR025579">
    <property type="entry name" value="DUF4357"/>
</dbReference>
<evidence type="ECO:0000313" key="3">
    <source>
        <dbReference type="Proteomes" id="UP000268696"/>
    </source>
</evidence>
<dbReference type="Proteomes" id="UP000268696">
    <property type="component" value="Chromosome"/>
</dbReference>
<feature type="domain" description="GIY-YIG" evidence="1">
    <location>
        <begin position="49"/>
        <end position="132"/>
    </location>
</feature>
<dbReference type="AlphaFoldDB" id="A0A3G7UDR4"/>
<organism evidence="2 3">
    <name type="scientific">Pseudomonas synxantha</name>
    <dbReference type="NCBI Taxonomy" id="47883"/>
    <lineage>
        <taxon>Bacteria</taxon>
        <taxon>Pseudomonadati</taxon>
        <taxon>Pseudomonadota</taxon>
        <taxon>Gammaproteobacteria</taxon>
        <taxon>Pseudomonadales</taxon>
        <taxon>Pseudomonadaceae</taxon>
        <taxon>Pseudomonas</taxon>
    </lineage>
</organism>
<name>A0A3G7UDR4_9PSED</name>
<dbReference type="CDD" id="cd10447">
    <property type="entry name" value="GIY-YIG_unchar_2"/>
    <property type="match status" value="1"/>
</dbReference>
<evidence type="ECO:0000259" key="1">
    <source>
        <dbReference type="PROSITE" id="PS50164"/>
    </source>
</evidence>
<proteinExistence type="predicted"/>
<dbReference type="PROSITE" id="PS50164">
    <property type="entry name" value="GIY_YIG"/>
    <property type="match status" value="1"/>
</dbReference>
<sequence length="316" mass="35088">MSQGRSLRLFLVDGTPNGLLTAEIMNWTGHVLTGPRSKLAELVQRPECARTGVYFLVGPDPDDSLRTRVYIGESDDVAQRLKQHNRPQEQGGKDFWERVCLITSKDQNLTKAHAKYLESQLIQIASQTGRCVVGNGTAHSYTNLPESDRADMAFFLEQIRIVLPVLGFDFLRELIKPSKLVMAPVEQPVSQSPRFALQLPKSKERAQAQEVDGEFFVLKGSRARAQWVGTADHNYRNLYQQLVSDGVMISDGSEYLMFKDDYAFSSPSAAAAVVYGRAASGRISWLVEGSGETYAAWQDSQLSGIGVKPENELLSK</sequence>